<dbReference type="EMBL" id="BMJD01000007">
    <property type="protein sequence ID" value="GGB37065.1"/>
    <property type="molecule type" value="Genomic_DNA"/>
</dbReference>
<evidence type="ECO:0008006" key="9">
    <source>
        <dbReference type="Google" id="ProtNLM"/>
    </source>
</evidence>
<evidence type="ECO:0000256" key="1">
    <source>
        <dbReference type="SAM" id="MobiDB-lite"/>
    </source>
</evidence>
<sequence>MKFCKHCGGEISDNAKFCKHCGQDLTNGSQPNKEVPEGNEEQKEKDSYIPDSEKQTNQETPQHNGQSAIENVQEVNEKQGGLGQKPVQQPEQPDQPNQSLEQPAQQSNQPAQSNQSKSGGLGASKKTTGQPSGKKLSKKSKILMAVAGAVIVLLIVTYQVGASMTSKEKMVEKFEEAITKKDAETVADLLKADSKKIKINKKSVEGFINYYSENPSEFAYTMDHLKGQVKQFDKNSKLAKASDDGYTYALNLVEDGKKFLIYDNYSIQVSPVYFEVSTNYKHTDIMLNGEVIATSDKDDFKKEVGPFLPGTYKFTAKYKGEFVELTAEAESTNFDPNYSDNVELYIEGDDVTFYLPYDMELDNVKLYINGEDTGVNIVEESTFGPVLADGSMTASFEAKFPWGTMKTEDIPIESSSLDVEFKTSDELKETMKDTIIKFNQEYLAATTTADKKKLTTVTADLATNIVDDAKNAKEADQYYKGKFIGVDFDTDSFKLTNFGDGWTAKVDTVTIFEEDTWYGDDKPKLEKVSEEYGYELVYDKDSEQWKVNNIGWAGSMKADKMVEYREKAPKVFTSAWLK</sequence>
<dbReference type="GO" id="GO:0005886">
    <property type="term" value="C:plasma membrane"/>
    <property type="evidence" value="ECO:0007669"/>
    <property type="project" value="UniProtKB-SubCell"/>
</dbReference>
<keyword evidence="8" id="KW-1185">Reference proteome</keyword>
<dbReference type="Proteomes" id="UP000621492">
    <property type="component" value="Unassembled WGS sequence"/>
</dbReference>
<evidence type="ECO:0000256" key="2">
    <source>
        <dbReference type="SAM" id="Phobius"/>
    </source>
</evidence>
<dbReference type="RefSeq" id="WP_155555005.1">
    <property type="nucleotide sequence ID" value="NZ_BMJD01000007.1"/>
</dbReference>
<feature type="transmembrane region" description="Helical" evidence="2">
    <location>
        <begin position="142"/>
        <end position="161"/>
    </location>
</feature>
<dbReference type="Pfam" id="PF22820">
    <property type="entry name" value="TcaA_3rd_4th"/>
    <property type="match status" value="2"/>
</dbReference>
<evidence type="ECO:0000313" key="8">
    <source>
        <dbReference type="Proteomes" id="UP000621492"/>
    </source>
</evidence>
<reference evidence="7" key="1">
    <citation type="journal article" date="2014" name="Int. J. Syst. Evol. Microbiol.">
        <title>Complete genome sequence of Corynebacterium casei LMG S-19264T (=DSM 44701T), isolated from a smear-ripened cheese.</title>
        <authorList>
            <consortium name="US DOE Joint Genome Institute (JGI-PGF)"/>
            <person name="Walter F."/>
            <person name="Albersmeier A."/>
            <person name="Kalinowski J."/>
            <person name="Ruckert C."/>
        </authorList>
    </citation>
    <scope>NUCLEOTIDE SEQUENCE</scope>
    <source>
        <strain evidence="7">CGMCC 1.15454</strain>
    </source>
</reference>
<reference evidence="7" key="2">
    <citation type="submission" date="2020-09" db="EMBL/GenBank/DDBJ databases">
        <authorList>
            <person name="Sun Q."/>
            <person name="Zhou Y."/>
        </authorList>
    </citation>
    <scope>NUCLEOTIDE SEQUENCE</scope>
    <source>
        <strain evidence="7">CGMCC 1.15454</strain>
    </source>
</reference>
<accession>A0A9W5TX09</accession>
<protein>
    <recommendedName>
        <fullName evidence="9">Zinc-ribbon domain-containing protein</fullName>
    </recommendedName>
</protein>
<feature type="compositionally biased region" description="Polar residues" evidence="1">
    <location>
        <begin position="86"/>
        <end position="101"/>
    </location>
</feature>
<dbReference type="PANTHER" id="PTHR40038">
    <property type="entry name" value="MEMBRANE-ASSOCIATED PROTEIN TCAA"/>
    <property type="match status" value="1"/>
</dbReference>
<dbReference type="Pfam" id="PF13240">
    <property type="entry name" value="Zn_Ribbon_1"/>
    <property type="match status" value="1"/>
</dbReference>
<feature type="domain" description="TcaA second" evidence="4">
    <location>
        <begin position="167"/>
        <end position="269"/>
    </location>
</feature>
<dbReference type="Pfam" id="PF22813">
    <property type="entry name" value="TcaA_2nd"/>
    <property type="match status" value="1"/>
</dbReference>
<evidence type="ECO:0000259" key="4">
    <source>
        <dbReference type="Pfam" id="PF22813"/>
    </source>
</evidence>
<dbReference type="PANTHER" id="PTHR40038:SF1">
    <property type="entry name" value="MEMBRANE-ASSOCIATED PROTEIN TCAA"/>
    <property type="match status" value="1"/>
</dbReference>
<evidence type="ECO:0000259" key="6">
    <source>
        <dbReference type="Pfam" id="PF25155"/>
    </source>
</evidence>
<evidence type="ECO:0000313" key="7">
    <source>
        <dbReference type="EMBL" id="GGB37065.1"/>
    </source>
</evidence>
<dbReference type="InterPro" id="IPR054529">
    <property type="entry name" value="TcaA_2nd"/>
</dbReference>
<dbReference type="AlphaFoldDB" id="A0A9W5TX09"/>
<comment type="caution">
    <text evidence="7">The sequence shown here is derived from an EMBL/GenBank/DDBJ whole genome shotgun (WGS) entry which is preliminary data.</text>
</comment>
<feature type="compositionally biased region" description="Basic and acidic residues" evidence="1">
    <location>
        <begin position="34"/>
        <end position="56"/>
    </location>
</feature>
<keyword evidence="2" id="KW-0812">Transmembrane</keyword>
<dbReference type="InterPro" id="IPR056902">
    <property type="entry name" value="NTF2_YvbJ"/>
</dbReference>
<proteinExistence type="predicted"/>
<keyword evidence="2" id="KW-1133">Transmembrane helix</keyword>
<feature type="compositionally biased region" description="Polar residues" evidence="1">
    <location>
        <begin position="57"/>
        <end position="74"/>
    </location>
</feature>
<gene>
    <name evidence="7" type="ORF">GCM10011409_13140</name>
</gene>
<organism evidence="7 8">
    <name type="scientific">Lentibacillus populi</name>
    <dbReference type="NCBI Taxonomy" id="1827502"/>
    <lineage>
        <taxon>Bacteria</taxon>
        <taxon>Bacillati</taxon>
        <taxon>Bacillota</taxon>
        <taxon>Bacilli</taxon>
        <taxon>Bacillales</taxon>
        <taxon>Bacillaceae</taxon>
        <taxon>Lentibacillus</taxon>
    </lineage>
</organism>
<feature type="domain" description="TcaA 4th" evidence="5">
    <location>
        <begin position="348"/>
        <end position="421"/>
    </location>
</feature>
<feature type="domain" description="TcaA 4th" evidence="5">
    <location>
        <begin position="272"/>
        <end position="345"/>
    </location>
</feature>
<feature type="domain" description="YvbJ-like NTF2-like" evidence="6">
    <location>
        <begin position="433"/>
        <end position="550"/>
    </location>
</feature>
<dbReference type="InterPro" id="IPR026870">
    <property type="entry name" value="Zinc_ribbon_dom"/>
</dbReference>
<evidence type="ECO:0000259" key="3">
    <source>
        <dbReference type="Pfam" id="PF13240"/>
    </source>
</evidence>
<feature type="compositionally biased region" description="Low complexity" evidence="1">
    <location>
        <begin position="102"/>
        <end position="115"/>
    </location>
</feature>
<dbReference type="InterPro" id="IPR054530">
    <property type="entry name" value="TcaA_4th"/>
</dbReference>
<feature type="domain" description="Zinc-ribbon" evidence="3">
    <location>
        <begin position="3"/>
        <end position="24"/>
    </location>
</feature>
<dbReference type="Pfam" id="PF25155">
    <property type="entry name" value="NTF2_YvbJ"/>
    <property type="match status" value="1"/>
</dbReference>
<evidence type="ECO:0000259" key="5">
    <source>
        <dbReference type="Pfam" id="PF22820"/>
    </source>
</evidence>
<keyword evidence="2" id="KW-0472">Membrane</keyword>
<name>A0A9W5TX09_9BACI</name>
<feature type="region of interest" description="Disordered" evidence="1">
    <location>
        <begin position="21"/>
        <end position="137"/>
    </location>
</feature>